<protein>
    <recommendedName>
        <fullName evidence="4">DUF4025 domain-containing protein</fullName>
    </recommendedName>
</protein>
<keyword evidence="3" id="KW-1185">Reference proteome</keyword>
<dbReference type="EMBL" id="JBHRRZ010000039">
    <property type="protein sequence ID" value="MFC2949881.1"/>
    <property type="molecule type" value="Genomic_DNA"/>
</dbReference>
<feature type="compositionally biased region" description="Basic and acidic residues" evidence="1">
    <location>
        <begin position="64"/>
        <end position="73"/>
    </location>
</feature>
<feature type="region of interest" description="Disordered" evidence="1">
    <location>
        <begin position="44"/>
        <end position="73"/>
    </location>
</feature>
<organism evidence="2 3">
    <name type="scientific">Virgibacillus sediminis</name>
    <dbReference type="NCBI Taxonomy" id="202260"/>
    <lineage>
        <taxon>Bacteria</taxon>
        <taxon>Bacillati</taxon>
        <taxon>Bacillota</taxon>
        <taxon>Bacilli</taxon>
        <taxon>Bacillales</taxon>
        <taxon>Bacillaceae</taxon>
        <taxon>Virgibacillus</taxon>
    </lineage>
</organism>
<gene>
    <name evidence="2" type="ORF">ACFODW_16275</name>
</gene>
<evidence type="ECO:0000256" key="1">
    <source>
        <dbReference type="SAM" id="MobiDB-lite"/>
    </source>
</evidence>
<evidence type="ECO:0000313" key="2">
    <source>
        <dbReference type="EMBL" id="MFC2949881.1"/>
    </source>
</evidence>
<sequence>MDKKEEQNQDKINVQLGGMGIYGTTSNTEIGGYKASGDIENAGRLDKGFQKNDDEDDIAPAASIKEEEGQKDY</sequence>
<evidence type="ECO:0008006" key="4">
    <source>
        <dbReference type="Google" id="ProtNLM"/>
    </source>
</evidence>
<dbReference type="RefSeq" id="WP_390307847.1">
    <property type="nucleotide sequence ID" value="NZ_JBHRRZ010000039.1"/>
</dbReference>
<evidence type="ECO:0000313" key="3">
    <source>
        <dbReference type="Proteomes" id="UP001595387"/>
    </source>
</evidence>
<name>A0ABV7AA85_9BACI</name>
<accession>A0ABV7AA85</accession>
<reference evidence="3" key="1">
    <citation type="journal article" date="2019" name="Int. J. Syst. Evol. Microbiol.">
        <title>The Global Catalogue of Microorganisms (GCM) 10K type strain sequencing project: providing services to taxonomists for standard genome sequencing and annotation.</title>
        <authorList>
            <consortium name="The Broad Institute Genomics Platform"/>
            <consortium name="The Broad Institute Genome Sequencing Center for Infectious Disease"/>
            <person name="Wu L."/>
            <person name="Ma J."/>
        </authorList>
    </citation>
    <scope>NUCLEOTIDE SEQUENCE [LARGE SCALE GENOMIC DNA]</scope>
    <source>
        <strain evidence="3">KCTC 13193</strain>
    </source>
</reference>
<comment type="caution">
    <text evidence="2">The sequence shown here is derived from an EMBL/GenBank/DDBJ whole genome shotgun (WGS) entry which is preliminary data.</text>
</comment>
<proteinExistence type="predicted"/>
<dbReference type="Proteomes" id="UP001595387">
    <property type="component" value="Unassembled WGS sequence"/>
</dbReference>